<dbReference type="InterPro" id="IPR019302">
    <property type="entry name" value="CAP12/PCTIR_TIR_dom"/>
</dbReference>
<dbReference type="EMBL" id="UOGA01000319">
    <property type="protein sequence ID" value="VAX25953.1"/>
    <property type="molecule type" value="Genomic_DNA"/>
</dbReference>
<evidence type="ECO:0000259" key="1">
    <source>
        <dbReference type="Pfam" id="PF10137"/>
    </source>
</evidence>
<name>A0A3B1CML9_9ZZZZ</name>
<dbReference type="Pfam" id="PF10137">
    <property type="entry name" value="CAP12-PCTIR_TIR"/>
    <property type="match status" value="1"/>
</dbReference>
<feature type="domain" description="CD-NTase-associated protein 12/Pycsar effector protein TIR" evidence="1">
    <location>
        <begin position="115"/>
        <end position="236"/>
    </location>
</feature>
<protein>
    <recommendedName>
        <fullName evidence="1">CD-NTase-associated protein 12/Pycsar effector protein TIR domain-containing protein</fullName>
    </recommendedName>
</protein>
<organism evidence="2">
    <name type="scientific">hydrothermal vent metagenome</name>
    <dbReference type="NCBI Taxonomy" id="652676"/>
    <lineage>
        <taxon>unclassified sequences</taxon>
        <taxon>metagenomes</taxon>
        <taxon>ecological metagenomes</taxon>
    </lineage>
</organism>
<reference evidence="2" key="1">
    <citation type="submission" date="2018-06" db="EMBL/GenBank/DDBJ databases">
        <authorList>
            <person name="Zhirakovskaya E."/>
        </authorList>
    </citation>
    <scope>NUCLEOTIDE SEQUENCE</scope>
</reference>
<dbReference type="AlphaFoldDB" id="A0A3B1CML9"/>
<sequence length="262" mass="29378">MNKADLIQGLIGQLNNLEYKDENVLDAFQGRSKMIVSKVFPGEPQHVEELTGISFSPMTFNMHDGPTDHQVKESWELGKSRTSNLLNTFLAEIELSEAPKVSDEVNVATKSTSNKIFIVHGHNEEMKQSVARTIEQLDLEPIILHEQPNKGRTVIEKFEDYSDVDFAVVLLSPDDKGYSIEAGEENAKSRARQNVILELGFFLGKLGRGHVLALFKEEADFEIPSDYAGVVFVPYDEAGKWRFDLVRESSACGYKVDANKII</sequence>
<proteinExistence type="predicted"/>
<evidence type="ECO:0000313" key="2">
    <source>
        <dbReference type="EMBL" id="VAX25953.1"/>
    </source>
</evidence>
<gene>
    <name evidence="2" type="ORF">MNBD_NITROSPINAE04-1434</name>
</gene>
<dbReference type="GO" id="GO:0050135">
    <property type="term" value="F:NADP+ nucleosidase activity"/>
    <property type="evidence" value="ECO:0007669"/>
    <property type="project" value="InterPro"/>
</dbReference>
<accession>A0A3B1CML9</accession>